<dbReference type="InterPro" id="IPR016181">
    <property type="entry name" value="Acyl_CoA_acyltransferase"/>
</dbReference>
<feature type="domain" description="N-acetyltransferase" evidence="1">
    <location>
        <begin position="27"/>
        <end position="187"/>
    </location>
</feature>
<keyword evidence="3" id="KW-1185">Reference proteome</keyword>
<dbReference type="EMBL" id="RFAR01000091">
    <property type="protein sequence ID" value="RMC92722.1"/>
    <property type="molecule type" value="Genomic_DNA"/>
</dbReference>
<dbReference type="CDD" id="cd04301">
    <property type="entry name" value="NAT_SF"/>
    <property type="match status" value="1"/>
</dbReference>
<sequence>MQSPMPAASTVPDIVSPRLILRHLTPAMLRASMEARLAEAARWLGAPLPISWLEEAAVMSLRLEQMENEPEYAPWSMRAMLRREDGQLVGHINFHTCPGHAYLQGRGDVELGYTVLPAFRRQGYASEALLACAGWAVETAGVKRFVLSISPDNLPSQALAASLGFQWLERVDDPEDGPEDVLVADWPFTRQHHV</sequence>
<dbReference type="InterPro" id="IPR000182">
    <property type="entry name" value="GNAT_dom"/>
</dbReference>
<dbReference type="GO" id="GO:0016747">
    <property type="term" value="F:acyltransferase activity, transferring groups other than amino-acyl groups"/>
    <property type="evidence" value="ECO:0007669"/>
    <property type="project" value="InterPro"/>
</dbReference>
<dbReference type="PANTHER" id="PTHR43792:SF13">
    <property type="entry name" value="ACETYLTRANSFERASE"/>
    <property type="match status" value="1"/>
</dbReference>
<proteinExistence type="predicted"/>
<keyword evidence="2" id="KW-0808">Transferase</keyword>
<reference evidence="2 3" key="1">
    <citation type="submission" date="2018-10" db="EMBL/GenBank/DDBJ databases">
        <title>Draft genome sequence of Aquitalea MWU14-2217 isolated from a wild cranberry bog in Provincetown, Massachusetts.</title>
        <authorList>
            <person name="Ebadzadsahrai G."/>
            <person name="Soby S."/>
        </authorList>
    </citation>
    <scope>NUCLEOTIDE SEQUENCE [LARGE SCALE GENOMIC DNA]</scope>
    <source>
        <strain evidence="2 3">MWU14-2217</strain>
    </source>
</reference>
<dbReference type="InterPro" id="IPR051531">
    <property type="entry name" value="N-acetyltransferase"/>
</dbReference>
<accession>A0A454JE55</accession>
<dbReference type="AlphaFoldDB" id="A0A454JE55"/>
<protein>
    <submittedName>
        <fullName evidence="2">N-acetyltransferase</fullName>
    </submittedName>
</protein>
<dbReference type="PANTHER" id="PTHR43792">
    <property type="entry name" value="GNAT FAMILY, PUTATIVE (AFU_ORTHOLOGUE AFUA_3G00765)-RELATED-RELATED"/>
    <property type="match status" value="1"/>
</dbReference>
<dbReference type="PROSITE" id="PS51186">
    <property type="entry name" value="GNAT"/>
    <property type="match status" value="1"/>
</dbReference>
<evidence type="ECO:0000259" key="1">
    <source>
        <dbReference type="PROSITE" id="PS51186"/>
    </source>
</evidence>
<name>A0A454JE55_9NEIS</name>
<dbReference type="Proteomes" id="UP000274139">
    <property type="component" value="Unassembled WGS sequence"/>
</dbReference>
<dbReference type="Gene3D" id="3.40.630.30">
    <property type="match status" value="1"/>
</dbReference>
<evidence type="ECO:0000313" key="2">
    <source>
        <dbReference type="EMBL" id="RMC92722.1"/>
    </source>
</evidence>
<dbReference type="SUPFAM" id="SSF55729">
    <property type="entry name" value="Acyl-CoA N-acyltransferases (Nat)"/>
    <property type="match status" value="1"/>
</dbReference>
<evidence type="ECO:0000313" key="3">
    <source>
        <dbReference type="Proteomes" id="UP000274139"/>
    </source>
</evidence>
<dbReference type="Pfam" id="PF13302">
    <property type="entry name" value="Acetyltransf_3"/>
    <property type="match status" value="1"/>
</dbReference>
<gene>
    <name evidence="2" type="ORF">EAY64_17820</name>
</gene>
<organism evidence="2 3">
    <name type="scientific">Aquitalea palustris</name>
    <dbReference type="NCBI Taxonomy" id="2480983"/>
    <lineage>
        <taxon>Bacteria</taxon>
        <taxon>Pseudomonadati</taxon>
        <taxon>Pseudomonadota</taxon>
        <taxon>Betaproteobacteria</taxon>
        <taxon>Neisseriales</taxon>
        <taxon>Chromobacteriaceae</taxon>
        <taxon>Aquitalea</taxon>
    </lineage>
</organism>
<comment type="caution">
    <text evidence="2">The sequence shown here is derived from an EMBL/GenBank/DDBJ whole genome shotgun (WGS) entry which is preliminary data.</text>
</comment>